<organism evidence="1 2">
    <name type="scientific">Auriscalpium vulgare</name>
    <dbReference type="NCBI Taxonomy" id="40419"/>
    <lineage>
        <taxon>Eukaryota</taxon>
        <taxon>Fungi</taxon>
        <taxon>Dikarya</taxon>
        <taxon>Basidiomycota</taxon>
        <taxon>Agaricomycotina</taxon>
        <taxon>Agaricomycetes</taxon>
        <taxon>Russulales</taxon>
        <taxon>Auriscalpiaceae</taxon>
        <taxon>Auriscalpium</taxon>
    </lineage>
</organism>
<evidence type="ECO:0000313" key="2">
    <source>
        <dbReference type="Proteomes" id="UP000814033"/>
    </source>
</evidence>
<name>A0ACB8RKI6_9AGAM</name>
<accession>A0ACB8RKI6</accession>
<proteinExistence type="predicted"/>
<comment type="caution">
    <text evidence="1">The sequence shown here is derived from an EMBL/GenBank/DDBJ whole genome shotgun (WGS) entry which is preliminary data.</text>
</comment>
<evidence type="ECO:0000313" key="1">
    <source>
        <dbReference type="EMBL" id="KAI0044412.1"/>
    </source>
</evidence>
<protein>
    <submittedName>
        <fullName evidence="1">Uncharacterized protein</fullName>
    </submittedName>
</protein>
<sequence length="505" mass="57628">MLSRRRHGPSHTAHSAQQPPAPALRLPVELLSRVFLLGFDNGIDPRYPFKRRPLEPTTTFEVLVSHVCHHWRSVALHTPCLWTSIRLRKGSHITRAKTFLKRSQSVLLDVFLEIVAPHDHISGHTLSLAELDDAFDTITPHSSRWSSFIVRVNDMESKEAARRHLRRYLPIPSLKTMQLWHLEDWGTAQNLWASNTRPPVPLFYKQELNIRHVSLVGINLLWAQSGYLSGLTQLELALHSEAVRPSGEDWETIMRNCPDLERLSLHYSGPRAHLISPERAVALLRLTNLSLTDIDLDVVLQLIRQMEMPNVRALKLELPDQDFSPLFHRLSKPDHIVFPHLERLCITALDCEPDPWRAFLACTSSITRLEMDFRRVPVDLFEALLTNVPSPGPFSDIHGESLCVVRLPSLQELKVAGLPSNGLTKFVSFRADAGYPVPRCWVHHKLRNEATDSLSTQTEVEYFVYSDDDDDADDDDDECSYREVASGDLVSEKELLMRNPVRHSD</sequence>
<keyword evidence="2" id="KW-1185">Reference proteome</keyword>
<reference evidence="1" key="1">
    <citation type="submission" date="2021-02" db="EMBL/GenBank/DDBJ databases">
        <authorList>
            <consortium name="DOE Joint Genome Institute"/>
            <person name="Ahrendt S."/>
            <person name="Looney B.P."/>
            <person name="Miyauchi S."/>
            <person name="Morin E."/>
            <person name="Drula E."/>
            <person name="Courty P.E."/>
            <person name="Chicoki N."/>
            <person name="Fauchery L."/>
            <person name="Kohler A."/>
            <person name="Kuo A."/>
            <person name="Labutti K."/>
            <person name="Pangilinan J."/>
            <person name="Lipzen A."/>
            <person name="Riley R."/>
            <person name="Andreopoulos W."/>
            <person name="He G."/>
            <person name="Johnson J."/>
            <person name="Barry K.W."/>
            <person name="Grigoriev I.V."/>
            <person name="Nagy L."/>
            <person name="Hibbett D."/>
            <person name="Henrissat B."/>
            <person name="Matheny P.B."/>
            <person name="Labbe J."/>
            <person name="Martin F."/>
        </authorList>
    </citation>
    <scope>NUCLEOTIDE SEQUENCE</scope>
    <source>
        <strain evidence="1">FP105234-sp</strain>
    </source>
</reference>
<dbReference type="Proteomes" id="UP000814033">
    <property type="component" value="Unassembled WGS sequence"/>
</dbReference>
<gene>
    <name evidence="1" type="ORF">FA95DRAFT_1562279</name>
</gene>
<reference evidence="1" key="2">
    <citation type="journal article" date="2022" name="New Phytol.">
        <title>Evolutionary transition to the ectomycorrhizal habit in the genomes of a hyperdiverse lineage of mushroom-forming fungi.</title>
        <authorList>
            <person name="Looney B."/>
            <person name="Miyauchi S."/>
            <person name="Morin E."/>
            <person name="Drula E."/>
            <person name="Courty P.E."/>
            <person name="Kohler A."/>
            <person name="Kuo A."/>
            <person name="LaButti K."/>
            <person name="Pangilinan J."/>
            <person name="Lipzen A."/>
            <person name="Riley R."/>
            <person name="Andreopoulos W."/>
            <person name="He G."/>
            <person name="Johnson J."/>
            <person name="Nolan M."/>
            <person name="Tritt A."/>
            <person name="Barry K.W."/>
            <person name="Grigoriev I.V."/>
            <person name="Nagy L.G."/>
            <person name="Hibbett D."/>
            <person name="Henrissat B."/>
            <person name="Matheny P.B."/>
            <person name="Labbe J."/>
            <person name="Martin F.M."/>
        </authorList>
    </citation>
    <scope>NUCLEOTIDE SEQUENCE</scope>
    <source>
        <strain evidence="1">FP105234-sp</strain>
    </source>
</reference>
<dbReference type="EMBL" id="MU275984">
    <property type="protein sequence ID" value="KAI0044412.1"/>
    <property type="molecule type" value="Genomic_DNA"/>
</dbReference>